<name>A0ABM9DBK3_9BACT</name>
<dbReference type="RefSeq" id="WP_305733352.1">
    <property type="nucleotide sequence ID" value="NZ_OW150024.1"/>
</dbReference>
<evidence type="ECO:0000313" key="3">
    <source>
        <dbReference type="Proteomes" id="UP001295463"/>
    </source>
</evidence>
<proteinExistence type="predicted"/>
<evidence type="ECO:0000313" key="2">
    <source>
        <dbReference type="EMBL" id="CAH2032611.1"/>
    </source>
</evidence>
<evidence type="ECO:0000256" key="1">
    <source>
        <dbReference type="SAM" id="MobiDB-lite"/>
    </source>
</evidence>
<dbReference type="EMBL" id="OW150024">
    <property type="protein sequence ID" value="CAH2032611.1"/>
    <property type="molecule type" value="Genomic_DNA"/>
</dbReference>
<gene>
    <name evidence="2" type="ORF">GEAMG1_2775</name>
</gene>
<feature type="region of interest" description="Disordered" evidence="1">
    <location>
        <begin position="31"/>
        <end position="57"/>
    </location>
</feature>
<sequence length="57" mass="6366">MPLESDNLEQLLADIGKNIAENRRFLDMIMDDSLDTTPDTPDGEHDDGGNSDVFEEL</sequence>
<accession>A0ABM9DBK3</accession>
<reference evidence="2 3" key="1">
    <citation type="submission" date="2022-03" db="EMBL/GenBank/DDBJ databases">
        <authorList>
            <person name="Koch H."/>
        </authorList>
    </citation>
    <scope>NUCLEOTIDE SEQUENCE [LARGE SCALE GENOMIC DNA]</scope>
    <source>
        <strain evidence="2 3">G1</strain>
    </source>
</reference>
<organism evidence="2 3">
    <name type="scientific">Trichlorobacter ammonificans</name>
    <dbReference type="NCBI Taxonomy" id="2916410"/>
    <lineage>
        <taxon>Bacteria</taxon>
        <taxon>Pseudomonadati</taxon>
        <taxon>Thermodesulfobacteriota</taxon>
        <taxon>Desulfuromonadia</taxon>
        <taxon>Geobacterales</taxon>
        <taxon>Geobacteraceae</taxon>
        <taxon>Trichlorobacter</taxon>
    </lineage>
</organism>
<dbReference type="Proteomes" id="UP001295463">
    <property type="component" value="Chromosome"/>
</dbReference>
<protein>
    <submittedName>
        <fullName evidence="2">Uncharacterized protein</fullName>
    </submittedName>
</protein>
<keyword evidence="3" id="KW-1185">Reference proteome</keyword>